<feature type="region of interest" description="Disordered" evidence="1">
    <location>
        <begin position="1"/>
        <end position="22"/>
    </location>
</feature>
<dbReference type="Proteomes" id="UP000250028">
    <property type="component" value="Unassembled WGS sequence"/>
</dbReference>
<evidence type="ECO:0000259" key="2">
    <source>
        <dbReference type="Pfam" id="PF06527"/>
    </source>
</evidence>
<reference evidence="4" key="1">
    <citation type="submission" date="2016-10" db="EMBL/GenBank/DDBJ databases">
        <authorList>
            <person name="Varghese N."/>
            <person name="Submissions S."/>
        </authorList>
    </citation>
    <scope>NUCLEOTIDE SEQUENCE [LARGE SCALE GENOMIC DNA]</scope>
    <source>
        <strain evidence="4">DSM 22951</strain>
    </source>
</reference>
<accession>A0A2Y9BUE1</accession>
<gene>
    <name evidence="3" type="ORF">SAMN04489750_2915</name>
</gene>
<feature type="region of interest" description="Disordered" evidence="1">
    <location>
        <begin position="363"/>
        <end position="383"/>
    </location>
</feature>
<proteinExistence type="predicted"/>
<organism evidence="3 4">
    <name type="scientific">Branchiibius hedensis</name>
    <dbReference type="NCBI Taxonomy" id="672460"/>
    <lineage>
        <taxon>Bacteria</taxon>
        <taxon>Bacillati</taxon>
        <taxon>Actinomycetota</taxon>
        <taxon>Actinomycetes</taxon>
        <taxon>Micrococcales</taxon>
        <taxon>Dermacoccaceae</taxon>
        <taxon>Branchiibius</taxon>
    </lineage>
</organism>
<feature type="domain" description="TniQ" evidence="2">
    <location>
        <begin position="35"/>
        <end position="167"/>
    </location>
</feature>
<name>A0A2Y9BUE1_9MICO</name>
<evidence type="ECO:0000313" key="4">
    <source>
        <dbReference type="Proteomes" id="UP000250028"/>
    </source>
</evidence>
<keyword evidence="4" id="KW-1185">Reference proteome</keyword>
<dbReference type="AlphaFoldDB" id="A0A2Y9BUE1"/>
<dbReference type="Pfam" id="PF06527">
    <property type="entry name" value="TniQ"/>
    <property type="match status" value="1"/>
</dbReference>
<sequence length="618" mass="68776">MPAPANAQRSPQHGGASSSGELRPVVAGFDPQRLPIAVLPLDDEPAASWAVRFAHRYQMGVRSLFASMGITVSAWTLQNFQSGLAGHHEALCDALGLPQQRLFEPSALSLASKAALDQYFTEYRPLHARNKPGSRFCPQCLADRGGGWKHLWQQPLSMVCLEHEAYLRTECPGCTGRPWSSRAWLDSSAPGWECARLLKGVQKGPRRRIPRCGFDLRNSVTDEGVASKSAVNTQQLINRLIDADAQTDIRWPLFDQEFPFPDVLALLFEVLSASDPRDGGSPYSLGADPQWQVSRMYDGVAILSETDPFAANEHLLRALGRHSRQAPLYASRAAAHTTHNPILTHIVLSANVATLSPSKQLTYRTASRRPGYPTDATRRPNQGLTPRERELSLAWIPQMLWPGTISEHLRKDDLDRATDALLLGRLGSNRSWQYLAIENQLPASFRTRPPARLRWLQKRDLWDTLHQELEEVAVRLAADPPPIDYHKRRLRTFDGEWVQSCTSRIVAQAGSPVPGIDSREWARLFWATYTGGDVRLAPAPLGIPSVPNEHADRHVSLVDRPEVTALLQEIRRCIEDAAGEEDGGPLTWAPRLVPLERDFAVGESSVLVRALRLQVLTH</sequence>
<evidence type="ECO:0000313" key="3">
    <source>
        <dbReference type="EMBL" id="SSA35552.1"/>
    </source>
</evidence>
<evidence type="ECO:0000256" key="1">
    <source>
        <dbReference type="SAM" id="MobiDB-lite"/>
    </source>
</evidence>
<protein>
    <submittedName>
        <fullName evidence="3">TniQ protein</fullName>
    </submittedName>
</protein>
<dbReference type="EMBL" id="UESZ01000001">
    <property type="protein sequence ID" value="SSA35552.1"/>
    <property type="molecule type" value="Genomic_DNA"/>
</dbReference>
<dbReference type="InterPro" id="IPR009492">
    <property type="entry name" value="TniQ"/>
</dbReference>
<feature type="compositionally biased region" description="Polar residues" evidence="1">
    <location>
        <begin position="7"/>
        <end position="20"/>
    </location>
</feature>